<gene>
    <name evidence="2" type="ORF">SAMN05216266_109173</name>
</gene>
<feature type="transmembrane region" description="Helical" evidence="1">
    <location>
        <begin position="15"/>
        <end position="35"/>
    </location>
</feature>
<evidence type="ECO:0000313" key="3">
    <source>
        <dbReference type="Proteomes" id="UP000243799"/>
    </source>
</evidence>
<dbReference type="EMBL" id="FOKG01000009">
    <property type="protein sequence ID" value="SFB37547.1"/>
    <property type="molecule type" value="Genomic_DNA"/>
</dbReference>
<keyword evidence="1" id="KW-0472">Membrane</keyword>
<name>A0A1I1AHW5_9PSEU</name>
<organism evidence="2 3">
    <name type="scientific">Amycolatopsis marina</name>
    <dbReference type="NCBI Taxonomy" id="490629"/>
    <lineage>
        <taxon>Bacteria</taxon>
        <taxon>Bacillati</taxon>
        <taxon>Actinomycetota</taxon>
        <taxon>Actinomycetes</taxon>
        <taxon>Pseudonocardiales</taxon>
        <taxon>Pseudonocardiaceae</taxon>
        <taxon>Amycolatopsis</taxon>
    </lineage>
</organism>
<protein>
    <submittedName>
        <fullName evidence="2">Uncharacterized protein</fullName>
    </submittedName>
</protein>
<keyword evidence="1" id="KW-0812">Transmembrane</keyword>
<proteinExistence type="predicted"/>
<keyword evidence="3" id="KW-1185">Reference proteome</keyword>
<reference evidence="3" key="1">
    <citation type="submission" date="2016-10" db="EMBL/GenBank/DDBJ databases">
        <authorList>
            <person name="Varghese N."/>
            <person name="Submissions S."/>
        </authorList>
    </citation>
    <scope>NUCLEOTIDE SEQUENCE [LARGE SCALE GENOMIC DNA]</scope>
    <source>
        <strain evidence="3">CGMCC 4.3568</strain>
    </source>
</reference>
<evidence type="ECO:0000313" key="2">
    <source>
        <dbReference type="EMBL" id="SFB37547.1"/>
    </source>
</evidence>
<dbReference type="AlphaFoldDB" id="A0A1I1AHW5"/>
<accession>A0A1I1AHW5</accession>
<evidence type="ECO:0000256" key="1">
    <source>
        <dbReference type="SAM" id="Phobius"/>
    </source>
</evidence>
<dbReference type="RefSeq" id="WP_281245708.1">
    <property type="nucleotide sequence ID" value="NZ_FOKG01000009.1"/>
</dbReference>
<sequence>MLLTQMEMPSWGPTALTLASIAVVTSALVVLLRFYRNNNRR</sequence>
<keyword evidence="1" id="KW-1133">Transmembrane helix</keyword>
<dbReference type="Proteomes" id="UP000243799">
    <property type="component" value="Unassembled WGS sequence"/>
</dbReference>